<sequence>MTGFVILLPIAITFYVTWDFVCFVDGLRFVTSITFIFLIGVFMSSWWGASVLILGEWFLKKMSIMSYIYSASKQISGAISPDQDSNAFKEVAILRHPCVGEYAFGFITSTVVLQKSFGEEELSCVYVPTNHLYLGDIFLISSKDILRPNL</sequence>
<evidence type="ECO:0000256" key="1">
    <source>
        <dbReference type="SAM" id="Phobius"/>
    </source>
</evidence>
<protein>
    <submittedName>
        <fullName evidence="2">Uncharacterized protein</fullName>
    </submittedName>
</protein>
<feature type="transmembrane region" description="Helical" evidence="1">
    <location>
        <begin position="35"/>
        <end position="59"/>
    </location>
</feature>
<keyword evidence="1" id="KW-1133">Transmembrane helix</keyword>
<keyword evidence="1" id="KW-0472">Membrane</keyword>
<reference evidence="2 3" key="1">
    <citation type="journal article" date="2021" name="Commun. Biol.">
        <title>The genome of Shorea leprosula (Dipterocarpaceae) highlights the ecological relevance of drought in aseasonal tropical rainforests.</title>
        <authorList>
            <person name="Ng K.K.S."/>
            <person name="Kobayashi M.J."/>
            <person name="Fawcett J.A."/>
            <person name="Hatakeyama M."/>
            <person name="Paape T."/>
            <person name="Ng C.H."/>
            <person name="Ang C.C."/>
            <person name="Tnah L.H."/>
            <person name="Lee C.T."/>
            <person name="Nishiyama T."/>
            <person name="Sese J."/>
            <person name="O'Brien M.J."/>
            <person name="Copetti D."/>
            <person name="Mohd Noor M.I."/>
            <person name="Ong R.C."/>
            <person name="Putra M."/>
            <person name="Sireger I.Z."/>
            <person name="Indrioko S."/>
            <person name="Kosugi Y."/>
            <person name="Izuno A."/>
            <person name="Isagi Y."/>
            <person name="Lee S.L."/>
            <person name="Shimizu K.K."/>
        </authorList>
    </citation>
    <scope>NUCLEOTIDE SEQUENCE [LARGE SCALE GENOMIC DNA]</scope>
    <source>
        <strain evidence="2">214</strain>
    </source>
</reference>
<dbReference type="PANTHER" id="PTHR31876:SF20">
    <property type="entry name" value="PROTEIN LIKE COV 3-LIKE"/>
    <property type="match status" value="1"/>
</dbReference>
<dbReference type="Pfam" id="PF04367">
    <property type="entry name" value="DUF502"/>
    <property type="match status" value="1"/>
</dbReference>
<keyword evidence="3" id="KW-1185">Reference proteome</keyword>
<dbReference type="GO" id="GO:0005794">
    <property type="term" value="C:Golgi apparatus"/>
    <property type="evidence" value="ECO:0007669"/>
    <property type="project" value="TreeGrafter"/>
</dbReference>
<gene>
    <name evidence="2" type="ORF">SLEP1_g38775</name>
</gene>
<organism evidence="2 3">
    <name type="scientific">Rubroshorea leprosula</name>
    <dbReference type="NCBI Taxonomy" id="152421"/>
    <lineage>
        <taxon>Eukaryota</taxon>
        <taxon>Viridiplantae</taxon>
        <taxon>Streptophyta</taxon>
        <taxon>Embryophyta</taxon>
        <taxon>Tracheophyta</taxon>
        <taxon>Spermatophyta</taxon>
        <taxon>Magnoliopsida</taxon>
        <taxon>eudicotyledons</taxon>
        <taxon>Gunneridae</taxon>
        <taxon>Pentapetalae</taxon>
        <taxon>rosids</taxon>
        <taxon>malvids</taxon>
        <taxon>Malvales</taxon>
        <taxon>Dipterocarpaceae</taxon>
        <taxon>Rubroshorea</taxon>
    </lineage>
</organism>
<proteinExistence type="predicted"/>
<name>A0AAV5KYE3_9ROSI</name>
<comment type="caution">
    <text evidence="2">The sequence shown here is derived from an EMBL/GenBank/DDBJ whole genome shotgun (WGS) entry which is preliminary data.</text>
</comment>
<dbReference type="AlphaFoldDB" id="A0AAV5KYE3"/>
<evidence type="ECO:0000313" key="3">
    <source>
        <dbReference type="Proteomes" id="UP001054252"/>
    </source>
</evidence>
<dbReference type="InterPro" id="IPR007462">
    <property type="entry name" value="COV1-like"/>
</dbReference>
<dbReference type="EMBL" id="BPVZ01000084">
    <property type="protein sequence ID" value="GKV29899.1"/>
    <property type="molecule type" value="Genomic_DNA"/>
</dbReference>
<keyword evidence="1" id="KW-0812">Transmembrane</keyword>
<accession>A0AAV5KYE3</accession>
<dbReference type="Proteomes" id="UP001054252">
    <property type="component" value="Unassembled WGS sequence"/>
</dbReference>
<evidence type="ECO:0000313" key="2">
    <source>
        <dbReference type="EMBL" id="GKV29899.1"/>
    </source>
</evidence>
<dbReference type="PANTHER" id="PTHR31876">
    <property type="entry name" value="COV-LIKE PROTEIN 1"/>
    <property type="match status" value="1"/>
</dbReference>